<dbReference type="PROSITE" id="PS00552">
    <property type="entry name" value="HTH_MERR_1"/>
    <property type="match status" value="1"/>
</dbReference>
<evidence type="ECO:0000256" key="1">
    <source>
        <dbReference type="ARBA" id="ARBA00023015"/>
    </source>
</evidence>
<evidence type="ECO:0000256" key="3">
    <source>
        <dbReference type="ARBA" id="ARBA00023163"/>
    </source>
</evidence>
<keyword evidence="7" id="KW-1185">Reference proteome</keyword>
<feature type="coiled-coil region" evidence="4">
    <location>
        <begin position="80"/>
        <end position="114"/>
    </location>
</feature>
<sequence length="141" mass="15694">MRIGELAATLGIKPSAIRFYEASGLLPASPRGANGYRDYDAAALKRLQVLQLAQRLGFTLDSLRSLFQAWDGEQAPSQAKAQILAQLEQRRAEIAAMRQQLDEQDAELTRLMTECASQWEQGRCVELPLAPAQPKRSRRLA</sequence>
<evidence type="ECO:0000259" key="5">
    <source>
        <dbReference type="PROSITE" id="PS50937"/>
    </source>
</evidence>
<dbReference type="InterPro" id="IPR009061">
    <property type="entry name" value="DNA-bd_dom_put_sf"/>
</dbReference>
<dbReference type="GO" id="GO:0003700">
    <property type="term" value="F:DNA-binding transcription factor activity"/>
    <property type="evidence" value="ECO:0007669"/>
    <property type="project" value="InterPro"/>
</dbReference>
<reference evidence="6" key="1">
    <citation type="submission" date="2020-12" db="EMBL/GenBank/DDBJ databases">
        <title>The genome sequence of Inhella sp. 4Y17.</title>
        <authorList>
            <person name="Liu Y."/>
        </authorList>
    </citation>
    <scope>NUCLEOTIDE SEQUENCE</scope>
    <source>
        <strain evidence="6">4Y10</strain>
    </source>
</reference>
<comment type="caution">
    <text evidence="6">The sequence shown here is derived from an EMBL/GenBank/DDBJ whole genome shotgun (WGS) entry which is preliminary data.</text>
</comment>
<dbReference type="SUPFAM" id="SSF46955">
    <property type="entry name" value="Putative DNA-binding domain"/>
    <property type="match status" value="1"/>
</dbReference>
<dbReference type="EMBL" id="JAEDAL010000001">
    <property type="protein sequence ID" value="MBH9551430.1"/>
    <property type="molecule type" value="Genomic_DNA"/>
</dbReference>
<protein>
    <submittedName>
        <fullName evidence="6">MerR family transcriptional regulator</fullName>
    </submittedName>
</protein>
<keyword evidence="2" id="KW-0238">DNA-binding</keyword>
<dbReference type="Pfam" id="PF13411">
    <property type="entry name" value="MerR_1"/>
    <property type="match status" value="1"/>
</dbReference>
<dbReference type="PANTHER" id="PTHR30204">
    <property type="entry name" value="REDOX-CYCLING DRUG-SENSING TRANSCRIPTIONAL ACTIVATOR SOXR"/>
    <property type="match status" value="1"/>
</dbReference>
<dbReference type="SMART" id="SM00422">
    <property type="entry name" value="HTH_MERR"/>
    <property type="match status" value="1"/>
</dbReference>
<feature type="domain" description="HTH merR-type" evidence="5">
    <location>
        <begin position="1"/>
        <end position="69"/>
    </location>
</feature>
<dbReference type="PROSITE" id="PS50937">
    <property type="entry name" value="HTH_MERR_2"/>
    <property type="match status" value="1"/>
</dbReference>
<keyword evidence="4" id="KW-0175">Coiled coil</keyword>
<evidence type="ECO:0000256" key="2">
    <source>
        <dbReference type="ARBA" id="ARBA00023125"/>
    </source>
</evidence>
<organism evidence="6 7">
    <name type="scientific">Inhella gelatinilytica</name>
    <dbReference type="NCBI Taxonomy" id="2795030"/>
    <lineage>
        <taxon>Bacteria</taxon>
        <taxon>Pseudomonadati</taxon>
        <taxon>Pseudomonadota</taxon>
        <taxon>Betaproteobacteria</taxon>
        <taxon>Burkholderiales</taxon>
        <taxon>Sphaerotilaceae</taxon>
        <taxon>Inhella</taxon>
    </lineage>
</organism>
<gene>
    <name evidence="6" type="ORF">I7X43_01100</name>
</gene>
<dbReference type="PANTHER" id="PTHR30204:SF94">
    <property type="entry name" value="HEAVY METAL-DEPENDENT TRANSCRIPTIONAL REGULATOR HI_0293-RELATED"/>
    <property type="match status" value="1"/>
</dbReference>
<keyword evidence="1" id="KW-0805">Transcription regulation</keyword>
<name>A0A931IUV3_9BURK</name>
<dbReference type="Gene3D" id="1.10.1660.10">
    <property type="match status" value="1"/>
</dbReference>
<keyword evidence="3" id="KW-0804">Transcription</keyword>
<dbReference type="RefSeq" id="WP_198099044.1">
    <property type="nucleotide sequence ID" value="NZ_JAEDAL010000001.1"/>
</dbReference>
<accession>A0A931IUV3</accession>
<dbReference type="Proteomes" id="UP000620139">
    <property type="component" value="Unassembled WGS sequence"/>
</dbReference>
<proteinExistence type="predicted"/>
<dbReference type="AlphaFoldDB" id="A0A931IUV3"/>
<dbReference type="PRINTS" id="PR00040">
    <property type="entry name" value="HTHMERR"/>
</dbReference>
<evidence type="ECO:0000313" key="6">
    <source>
        <dbReference type="EMBL" id="MBH9551430.1"/>
    </source>
</evidence>
<dbReference type="InterPro" id="IPR000551">
    <property type="entry name" value="MerR-type_HTH_dom"/>
</dbReference>
<dbReference type="GO" id="GO:0003677">
    <property type="term" value="F:DNA binding"/>
    <property type="evidence" value="ECO:0007669"/>
    <property type="project" value="UniProtKB-KW"/>
</dbReference>
<evidence type="ECO:0000313" key="7">
    <source>
        <dbReference type="Proteomes" id="UP000620139"/>
    </source>
</evidence>
<dbReference type="InterPro" id="IPR047057">
    <property type="entry name" value="MerR_fam"/>
</dbReference>
<evidence type="ECO:0000256" key="4">
    <source>
        <dbReference type="SAM" id="Coils"/>
    </source>
</evidence>